<dbReference type="EMBL" id="SDMP01000011">
    <property type="protein sequence ID" value="RYR29110.1"/>
    <property type="molecule type" value="Genomic_DNA"/>
</dbReference>
<evidence type="ECO:0000313" key="1">
    <source>
        <dbReference type="EMBL" id="RYR29110.1"/>
    </source>
</evidence>
<sequence>MLQRYHVLTECQLPPPIKRLRFSAPQLLPPLHQWYILYGFIRIKHLQCRFPQILKIVSTISGDEIYDGLDGAAAVGGSEGSELSKPFVSSVYRDSLHRRLEDSMDKDAPLRPNKVSLKEEEHGGESVECVPQKYGRITGRIMRQMNRTNNLFLLERMTDEAWTLGLKFWGELDTANDVDSGENSIIEGKPESCPSWISMTRDEL</sequence>
<proteinExistence type="predicted"/>
<organism evidence="1 2">
    <name type="scientific">Arachis hypogaea</name>
    <name type="common">Peanut</name>
    <dbReference type="NCBI Taxonomy" id="3818"/>
    <lineage>
        <taxon>Eukaryota</taxon>
        <taxon>Viridiplantae</taxon>
        <taxon>Streptophyta</taxon>
        <taxon>Embryophyta</taxon>
        <taxon>Tracheophyta</taxon>
        <taxon>Spermatophyta</taxon>
        <taxon>Magnoliopsida</taxon>
        <taxon>eudicotyledons</taxon>
        <taxon>Gunneridae</taxon>
        <taxon>Pentapetalae</taxon>
        <taxon>rosids</taxon>
        <taxon>fabids</taxon>
        <taxon>Fabales</taxon>
        <taxon>Fabaceae</taxon>
        <taxon>Papilionoideae</taxon>
        <taxon>50 kb inversion clade</taxon>
        <taxon>dalbergioids sensu lato</taxon>
        <taxon>Dalbergieae</taxon>
        <taxon>Pterocarpus clade</taxon>
        <taxon>Arachis</taxon>
    </lineage>
</organism>
<name>A0A445ARV2_ARAHY</name>
<dbReference type="AlphaFoldDB" id="A0A445ARV2"/>
<protein>
    <submittedName>
        <fullName evidence="1">Uncharacterized protein</fullName>
    </submittedName>
</protein>
<reference evidence="1 2" key="1">
    <citation type="submission" date="2019-01" db="EMBL/GenBank/DDBJ databases">
        <title>Sequencing of cultivated peanut Arachis hypogaea provides insights into genome evolution and oil improvement.</title>
        <authorList>
            <person name="Chen X."/>
        </authorList>
    </citation>
    <scope>NUCLEOTIDE SEQUENCE [LARGE SCALE GENOMIC DNA]</scope>
    <source>
        <strain evidence="2">cv. Fuhuasheng</strain>
        <tissue evidence="1">Leaves</tissue>
    </source>
</reference>
<keyword evidence="2" id="KW-1185">Reference proteome</keyword>
<evidence type="ECO:0000313" key="2">
    <source>
        <dbReference type="Proteomes" id="UP000289738"/>
    </source>
</evidence>
<dbReference type="STRING" id="3818.A0A445ARV2"/>
<dbReference type="Proteomes" id="UP000289738">
    <property type="component" value="Chromosome B01"/>
</dbReference>
<comment type="caution">
    <text evidence="1">The sequence shown here is derived from an EMBL/GenBank/DDBJ whole genome shotgun (WGS) entry which is preliminary data.</text>
</comment>
<accession>A0A445ARV2</accession>
<gene>
    <name evidence="1" type="ORF">Ahy_B01g053411</name>
</gene>